<dbReference type="SUPFAM" id="SSF81301">
    <property type="entry name" value="Nucleotidyltransferase"/>
    <property type="match status" value="1"/>
</dbReference>
<dbReference type="Gene3D" id="1.10.3090.10">
    <property type="entry name" value="cca-adding enzyme, domain 2"/>
    <property type="match status" value="1"/>
</dbReference>
<dbReference type="Gene3D" id="3.30.460.10">
    <property type="entry name" value="Beta Polymerase, domain 2"/>
    <property type="match status" value="1"/>
</dbReference>
<dbReference type="Pfam" id="PF01966">
    <property type="entry name" value="HD"/>
    <property type="match status" value="1"/>
</dbReference>
<dbReference type="AlphaFoldDB" id="A0AA41R0K3"/>
<evidence type="ECO:0000256" key="8">
    <source>
        <dbReference type="ARBA" id="ARBA00022884"/>
    </source>
</evidence>
<dbReference type="EMBL" id="JALJRB010000004">
    <property type="protein sequence ID" value="MCJ8500014.1"/>
    <property type="molecule type" value="Genomic_DNA"/>
</dbReference>
<dbReference type="Pfam" id="PF12627">
    <property type="entry name" value="PolyA_pol_RNAbd"/>
    <property type="match status" value="1"/>
</dbReference>
<dbReference type="Proteomes" id="UP001165427">
    <property type="component" value="Unassembled WGS sequence"/>
</dbReference>
<evidence type="ECO:0000313" key="14">
    <source>
        <dbReference type="Proteomes" id="UP001165427"/>
    </source>
</evidence>
<keyword evidence="7" id="KW-0460">Magnesium</keyword>
<dbReference type="InterPro" id="IPR006674">
    <property type="entry name" value="HD_domain"/>
</dbReference>
<keyword evidence="5" id="KW-0479">Metal-binding</keyword>
<reference evidence="13" key="1">
    <citation type="submission" date="2022-04" db="EMBL/GenBank/DDBJ databases">
        <title>Desulfatitalea alkaliphila sp. nov., a novel anaerobic sulfate-reducing bacterium isolated from terrestrial mud volcano, Taman Peninsula, Russia.</title>
        <authorList>
            <person name="Khomyakova M.A."/>
            <person name="Merkel A.Y."/>
            <person name="Slobodkin A.I."/>
        </authorList>
    </citation>
    <scope>NUCLEOTIDE SEQUENCE</scope>
    <source>
        <strain evidence="13">M08but</strain>
    </source>
</reference>
<name>A0AA41R0K3_9BACT</name>
<evidence type="ECO:0000313" key="13">
    <source>
        <dbReference type="EMBL" id="MCJ8500014.1"/>
    </source>
</evidence>
<dbReference type="InterPro" id="IPR002646">
    <property type="entry name" value="PolA_pol_head_dom"/>
</dbReference>
<keyword evidence="4" id="KW-0548">Nucleotidyltransferase</keyword>
<dbReference type="CDD" id="cd05398">
    <property type="entry name" value="NT_ClassII-CCAase"/>
    <property type="match status" value="1"/>
</dbReference>
<accession>A0AA41R0K3</accession>
<proteinExistence type="inferred from homology"/>
<comment type="similarity">
    <text evidence="9">Belongs to the tRNA nucleotidyltransferase/poly(A) polymerase family.</text>
</comment>
<dbReference type="GO" id="GO:0016779">
    <property type="term" value="F:nucleotidyltransferase activity"/>
    <property type="evidence" value="ECO:0007669"/>
    <property type="project" value="UniProtKB-KW"/>
</dbReference>
<evidence type="ECO:0000259" key="10">
    <source>
        <dbReference type="Pfam" id="PF01743"/>
    </source>
</evidence>
<comment type="cofactor">
    <cofactor evidence="1">
        <name>Mg(2+)</name>
        <dbReference type="ChEBI" id="CHEBI:18420"/>
    </cofactor>
</comment>
<keyword evidence="3" id="KW-0819">tRNA processing</keyword>
<evidence type="ECO:0000256" key="2">
    <source>
        <dbReference type="ARBA" id="ARBA00022679"/>
    </source>
</evidence>
<evidence type="ECO:0000256" key="4">
    <source>
        <dbReference type="ARBA" id="ARBA00022695"/>
    </source>
</evidence>
<keyword evidence="8 9" id="KW-0694">RNA-binding</keyword>
<dbReference type="RefSeq" id="WP_246903743.1">
    <property type="nucleotide sequence ID" value="NZ_JALJRB010000004.1"/>
</dbReference>
<evidence type="ECO:0000259" key="12">
    <source>
        <dbReference type="Pfam" id="PF12627"/>
    </source>
</evidence>
<dbReference type="GO" id="GO:0000166">
    <property type="term" value="F:nucleotide binding"/>
    <property type="evidence" value="ECO:0007669"/>
    <property type="project" value="UniProtKB-KW"/>
</dbReference>
<dbReference type="SUPFAM" id="SSF81891">
    <property type="entry name" value="Poly A polymerase C-terminal region-like"/>
    <property type="match status" value="1"/>
</dbReference>
<dbReference type="Pfam" id="PF01743">
    <property type="entry name" value="PolyA_pol"/>
    <property type="match status" value="1"/>
</dbReference>
<evidence type="ECO:0000256" key="5">
    <source>
        <dbReference type="ARBA" id="ARBA00022723"/>
    </source>
</evidence>
<comment type="caution">
    <text evidence="13">The sequence shown here is derived from an EMBL/GenBank/DDBJ whole genome shotgun (WGS) entry which is preliminary data.</text>
</comment>
<dbReference type="GO" id="GO:0008033">
    <property type="term" value="P:tRNA processing"/>
    <property type="evidence" value="ECO:0007669"/>
    <property type="project" value="UniProtKB-KW"/>
</dbReference>
<dbReference type="InterPro" id="IPR032828">
    <property type="entry name" value="PolyA_RNA-bd"/>
</dbReference>
<dbReference type="InterPro" id="IPR043519">
    <property type="entry name" value="NT_sf"/>
</dbReference>
<keyword evidence="2 9" id="KW-0808">Transferase</keyword>
<keyword evidence="14" id="KW-1185">Reference proteome</keyword>
<evidence type="ECO:0000256" key="9">
    <source>
        <dbReference type="RuleBase" id="RU003953"/>
    </source>
</evidence>
<gene>
    <name evidence="13" type="ORF">MRX98_05470</name>
</gene>
<keyword evidence="6" id="KW-0547">Nucleotide-binding</keyword>
<dbReference type="InterPro" id="IPR050124">
    <property type="entry name" value="tRNA_CCA-adding_enzyme"/>
</dbReference>
<evidence type="ECO:0000256" key="7">
    <source>
        <dbReference type="ARBA" id="ARBA00022842"/>
    </source>
</evidence>
<feature type="domain" description="HD" evidence="11">
    <location>
        <begin position="262"/>
        <end position="339"/>
    </location>
</feature>
<evidence type="ECO:0000256" key="6">
    <source>
        <dbReference type="ARBA" id="ARBA00022741"/>
    </source>
</evidence>
<evidence type="ECO:0000256" key="3">
    <source>
        <dbReference type="ARBA" id="ARBA00022694"/>
    </source>
</evidence>
<evidence type="ECO:0000259" key="11">
    <source>
        <dbReference type="Pfam" id="PF01966"/>
    </source>
</evidence>
<dbReference type="PANTHER" id="PTHR47545">
    <property type="entry name" value="MULTIFUNCTIONAL CCA PROTEIN"/>
    <property type="match status" value="1"/>
</dbReference>
<evidence type="ECO:0000256" key="1">
    <source>
        <dbReference type="ARBA" id="ARBA00001946"/>
    </source>
</evidence>
<organism evidence="13 14">
    <name type="scientific">Desulfatitalea alkaliphila</name>
    <dbReference type="NCBI Taxonomy" id="2929485"/>
    <lineage>
        <taxon>Bacteria</taxon>
        <taxon>Pseudomonadati</taxon>
        <taxon>Thermodesulfobacteriota</taxon>
        <taxon>Desulfobacteria</taxon>
        <taxon>Desulfobacterales</taxon>
        <taxon>Desulfosarcinaceae</taxon>
        <taxon>Desulfatitalea</taxon>
    </lineage>
</organism>
<sequence length="462" mass="51288">MQPVDKYLKLPRHLLPPAPDAYLVGGAVRDLALGRQPADYDVAVPGDAQRFARFLADRAGGGRVVELGREAFALYRVVSATGVWIDITPLQQNDLETDLHTRDFTINALACRLDSGEIIDPLAGMKDLQRRMVRMVSAANLQNDPVRLLRAHRLAAVLDFQIAPATDRAIHRYAHLIRNAAGERIWTELQSMLDCPTAADRVRAMADDGLLTALLPELTPLRDCGPDRHHAYDALTHTLKAFKALEELLFKPAQQLPPAAADFVAGLAPPARHALQLAMLLHDIGKPDSRAKGPDGAYHYHGHAASGAQLADSVLRRLRAPNRIRNAACFLIRHHQRPLHLFLNYSTRAEGRFFRVCGAQTPSILLHAIADTMGKKPPPTPAQDPLQAFLSDRLTHYVTEIQHRRREPPLLTGRDLIDHFGLKPSARFAQLLDAVEEARLAGQLRDKPSALRWMKALLNNQH</sequence>
<feature type="domain" description="Poly A polymerase head" evidence="10">
    <location>
        <begin position="21"/>
        <end position="134"/>
    </location>
</feature>
<dbReference type="GO" id="GO:0003723">
    <property type="term" value="F:RNA binding"/>
    <property type="evidence" value="ECO:0007669"/>
    <property type="project" value="UniProtKB-KW"/>
</dbReference>
<feature type="domain" description="tRNA nucleotidyltransferase/poly(A) polymerase RNA and SrmB- binding" evidence="12">
    <location>
        <begin position="159"/>
        <end position="219"/>
    </location>
</feature>
<protein>
    <submittedName>
        <fullName evidence="13">HD domain-containing protein</fullName>
    </submittedName>
</protein>
<dbReference type="GO" id="GO:0046872">
    <property type="term" value="F:metal ion binding"/>
    <property type="evidence" value="ECO:0007669"/>
    <property type="project" value="UniProtKB-KW"/>
</dbReference>